<evidence type="ECO:0000313" key="12">
    <source>
        <dbReference type="Proteomes" id="UP000094336"/>
    </source>
</evidence>
<dbReference type="Pfam" id="PF00320">
    <property type="entry name" value="GATA"/>
    <property type="match status" value="2"/>
</dbReference>
<feature type="compositionally biased region" description="Polar residues" evidence="9">
    <location>
        <begin position="13"/>
        <end position="30"/>
    </location>
</feature>
<dbReference type="OrthoDB" id="515401at2759"/>
<gene>
    <name evidence="11" type="ORF">BABINDRAFT_39942</name>
</gene>
<dbReference type="PANTHER" id="PTHR10071">
    <property type="entry name" value="TRANSCRIPTION FACTOR GATA FAMILY MEMBER"/>
    <property type="match status" value="1"/>
</dbReference>
<dbReference type="CDD" id="cd00202">
    <property type="entry name" value="ZnF_GATA"/>
    <property type="match status" value="2"/>
</dbReference>
<protein>
    <recommendedName>
        <fullName evidence="10">GATA-type domain-containing protein</fullName>
    </recommendedName>
</protein>
<keyword evidence="4" id="KW-0862">Zinc</keyword>
<dbReference type="GO" id="GO:0005634">
    <property type="term" value="C:nucleus"/>
    <property type="evidence" value="ECO:0007669"/>
    <property type="project" value="UniProtKB-SubCell"/>
</dbReference>
<evidence type="ECO:0000259" key="10">
    <source>
        <dbReference type="PROSITE" id="PS50114"/>
    </source>
</evidence>
<dbReference type="Proteomes" id="UP000094336">
    <property type="component" value="Unassembled WGS sequence"/>
</dbReference>
<sequence>MSQTLAVKPSHATAETDTSRITDQSTTQEKNPVHLPHQSSEDIPSATAPNAGQQCFNCGTTRTPLWRRSPEGKLICNACGLYLRANNAHRPVNLKKPPNYVTISWGEARESKGSCQGDGRCNGMGGKEACLGCPAFNNRVVVLASHGAVGYSNHPTSVSQNSGHEGSPHQSMGSPTSSSDHDDTGDSTLDGAEALAIACTNCHTTITPLWRRSPLGSTICNACGLYYKLHSQHRPVKLKKATIKRRKR</sequence>
<dbReference type="InterPro" id="IPR013088">
    <property type="entry name" value="Znf_NHR/GATA"/>
</dbReference>
<name>A0A1E3QM61_9ASCO</name>
<evidence type="ECO:0000256" key="3">
    <source>
        <dbReference type="ARBA" id="ARBA00022771"/>
    </source>
</evidence>
<dbReference type="PRINTS" id="PR00619">
    <property type="entry name" value="GATAZNFINGER"/>
</dbReference>
<dbReference type="PANTHER" id="PTHR10071:SF335">
    <property type="entry name" value="IRON-SENSING TRANSCRIPTIONAL REPRESSOR-RELATED"/>
    <property type="match status" value="1"/>
</dbReference>
<comment type="subcellular location">
    <subcellularLocation>
        <location evidence="1">Nucleus</location>
    </subcellularLocation>
</comment>
<dbReference type="STRING" id="984486.A0A1E3QM61"/>
<keyword evidence="5" id="KW-0805">Transcription regulation</keyword>
<dbReference type="GO" id="GO:0000122">
    <property type="term" value="P:negative regulation of transcription by RNA polymerase II"/>
    <property type="evidence" value="ECO:0007669"/>
    <property type="project" value="TreeGrafter"/>
</dbReference>
<feature type="domain" description="GATA-type" evidence="10">
    <location>
        <begin position="49"/>
        <end position="96"/>
    </location>
</feature>
<dbReference type="FunFam" id="3.30.50.10:FF:000039">
    <property type="entry name" value="Siderophore transcription factor SreA"/>
    <property type="match status" value="1"/>
</dbReference>
<evidence type="ECO:0000256" key="7">
    <source>
        <dbReference type="ARBA" id="ARBA00023242"/>
    </source>
</evidence>
<dbReference type="GO" id="GO:0000981">
    <property type="term" value="F:DNA-binding transcription factor activity, RNA polymerase II-specific"/>
    <property type="evidence" value="ECO:0007669"/>
    <property type="project" value="TreeGrafter"/>
</dbReference>
<keyword evidence="2" id="KW-0479">Metal-binding</keyword>
<accession>A0A1E3QM61</accession>
<reference evidence="12" key="1">
    <citation type="submission" date="2016-05" db="EMBL/GenBank/DDBJ databases">
        <title>Comparative genomics of biotechnologically important yeasts.</title>
        <authorList>
            <consortium name="DOE Joint Genome Institute"/>
            <person name="Riley R."/>
            <person name="Haridas S."/>
            <person name="Wolfe K.H."/>
            <person name="Lopes M.R."/>
            <person name="Hittinger C.T."/>
            <person name="Goker M."/>
            <person name="Salamov A."/>
            <person name="Wisecaver J."/>
            <person name="Long T.M."/>
            <person name="Aerts A.L."/>
            <person name="Barry K."/>
            <person name="Choi C."/>
            <person name="Clum A."/>
            <person name="Coughlan A.Y."/>
            <person name="Deshpande S."/>
            <person name="Douglass A.P."/>
            <person name="Hanson S.J."/>
            <person name="Klenk H.-P."/>
            <person name="Labutti K."/>
            <person name="Lapidus A."/>
            <person name="Lindquist E."/>
            <person name="Lipzen A."/>
            <person name="Meier-Kolthoff J.P."/>
            <person name="Ohm R.A."/>
            <person name="Otillar R.P."/>
            <person name="Pangilinan J."/>
            <person name="Peng Y."/>
            <person name="Rokas A."/>
            <person name="Rosa C.A."/>
            <person name="Scheuner C."/>
            <person name="Sibirny A.A."/>
            <person name="Slot J.C."/>
            <person name="Stielow J.B."/>
            <person name="Sun H."/>
            <person name="Kurtzman C.P."/>
            <person name="Blackwell M."/>
            <person name="Grigoriev I.V."/>
            <person name="Jeffries T.W."/>
        </authorList>
    </citation>
    <scope>NUCLEOTIDE SEQUENCE [LARGE SCALE GENOMIC DNA]</scope>
    <source>
        <strain evidence="12">NRRL Y-12698</strain>
    </source>
</reference>
<dbReference type="Gene3D" id="3.30.50.10">
    <property type="entry name" value="Erythroid Transcription Factor GATA-1, subunit A"/>
    <property type="match status" value="2"/>
</dbReference>
<feature type="compositionally biased region" description="Polar residues" evidence="9">
    <location>
        <begin position="37"/>
        <end position="48"/>
    </location>
</feature>
<dbReference type="InterPro" id="IPR039355">
    <property type="entry name" value="Transcription_factor_GATA"/>
</dbReference>
<evidence type="ECO:0000256" key="9">
    <source>
        <dbReference type="SAM" id="MobiDB-lite"/>
    </source>
</evidence>
<dbReference type="GO" id="GO:0008270">
    <property type="term" value="F:zinc ion binding"/>
    <property type="evidence" value="ECO:0007669"/>
    <property type="project" value="UniProtKB-KW"/>
</dbReference>
<dbReference type="InterPro" id="IPR000679">
    <property type="entry name" value="Znf_GATA"/>
</dbReference>
<feature type="region of interest" description="Disordered" evidence="9">
    <location>
        <begin position="153"/>
        <end position="187"/>
    </location>
</feature>
<evidence type="ECO:0000256" key="5">
    <source>
        <dbReference type="ARBA" id="ARBA00023015"/>
    </source>
</evidence>
<dbReference type="GO" id="GO:0000978">
    <property type="term" value="F:RNA polymerase II cis-regulatory region sequence-specific DNA binding"/>
    <property type="evidence" value="ECO:0007669"/>
    <property type="project" value="TreeGrafter"/>
</dbReference>
<keyword evidence="6" id="KW-0804">Transcription</keyword>
<feature type="compositionally biased region" description="Polar residues" evidence="9">
    <location>
        <begin position="153"/>
        <end position="172"/>
    </location>
</feature>
<evidence type="ECO:0000256" key="2">
    <source>
        <dbReference type="ARBA" id="ARBA00022723"/>
    </source>
</evidence>
<feature type="non-terminal residue" evidence="11">
    <location>
        <position position="248"/>
    </location>
</feature>
<dbReference type="PROSITE" id="PS00344">
    <property type="entry name" value="GATA_ZN_FINGER_1"/>
    <property type="match status" value="2"/>
</dbReference>
<feature type="domain" description="GATA-type" evidence="10">
    <location>
        <begin position="193"/>
        <end position="246"/>
    </location>
</feature>
<evidence type="ECO:0000256" key="4">
    <source>
        <dbReference type="ARBA" id="ARBA00022833"/>
    </source>
</evidence>
<dbReference type="RefSeq" id="XP_018983500.1">
    <property type="nucleotide sequence ID" value="XM_019131952.1"/>
</dbReference>
<evidence type="ECO:0000313" key="11">
    <source>
        <dbReference type="EMBL" id="ODQ78172.1"/>
    </source>
</evidence>
<dbReference type="SMART" id="SM00401">
    <property type="entry name" value="ZnF_GATA"/>
    <property type="match status" value="2"/>
</dbReference>
<evidence type="ECO:0000256" key="6">
    <source>
        <dbReference type="ARBA" id="ARBA00023163"/>
    </source>
</evidence>
<evidence type="ECO:0000256" key="1">
    <source>
        <dbReference type="ARBA" id="ARBA00004123"/>
    </source>
</evidence>
<keyword evidence="7" id="KW-0539">Nucleus</keyword>
<keyword evidence="12" id="KW-1185">Reference proteome</keyword>
<dbReference type="GO" id="GO:0045944">
    <property type="term" value="P:positive regulation of transcription by RNA polymerase II"/>
    <property type="evidence" value="ECO:0007669"/>
    <property type="project" value="TreeGrafter"/>
</dbReference>
<dbReference type="GeneID" id="30149805"/>
<feature type="region of interest" description="Disordered" evidence="9">
    <location>
        <begin position="1"/>
        <end position="48"/>
    </location>
</feature>
<dbReference type="AlphaFoldDB" id="A0A1E3QM61"/>
<evidence type="ECO:0000256" key="8">
    <source>
        <dbReference type="PROSITE-ProRule" id="PRU00094"/>
    </source>
</evidence>
<dbReference type="PROSITE" id="PS50114">
    <property type="entry name" value="GATA_ZN_FINGER_2"/>
    <property type="match status" value="2"/>
</dbReference>
<proteinExistence type="predicted"/>
<organism evidence="11 12">
    <name type="scientific">Babjeviella inositovora NRRL Y-12698</name>
    <dbReference type="NCBI Taxonomy" id="984486"/>
    <lineage>
        <taxon>Eukaryota</taxon>
        <taxon>Fungi</taxon>
        <taxon>Dikarya</taxon>
        <taxon>Ascomycota</taxon>
        <taxon>Saccharomycotina</taxon>
        <taxon>Pichiomycetes</taxon>
        <taxon>Serinales incertae sedis</taxon>
        <taxon>Babjeviella</taxon>
    </lineage>
</organism>
<keyword evidence="3 8" id="KW-0863">Zinc-finger</keyword>
<dbReference type="SUPFAM" id="SSF57716">
    <property type="entry name" value="Glucocorticoid receptor-like (DNA-binding domain)"/>
    <property type="match status" value="2"/>
</dbReference>
<dbReference type="EMBL" id="KV454436">
    <property type="protein sequence ID" value="ODQ78172.1"/>
    <property type="molecule type" value="Genomic_DNA"/>
</dbReference>